<dbReference type="Pfam" id="PF06148">
    <property type="entry name" value="COG2_N"/>
    <property type="match status" value="1"/>
</dbReference>
<comment type="similarity">
    <text evidence="2">Belongs to the COG2 family.</text>
</comment>
<gene>
    <name evidence="11" type="ORF">WJX75_005633</name>
</gene>
<evidence type="ECO:0000259" key="9">
    <source>
        <dbReference type="Pfam" id="PF06148"/>
    </source>
</evidence>
<evidence type="ECO:0000256" key="8">
    <source>
        <dbReference type="ARBA" id="ARBA00031344"/>
    </source>
</evidence>
<keyword evidence="6" id="KW-0333">Golgi apparatus</keyword>
<feature type="domain" description="COG complex component COG2 C-terminal" evidence="10">
    <location>
        <begin position="399"/>
        <end position="712"/>
    </location>
</feature>
<evidence type="ECO:0000256" key="7">
    <source>
        <dbReference type="ARBA" id="ARBA00023136"/>
    </source>
</evidence>
<keyword evidence="7" id="KW-0472">Membrane</keyword>
<name>A0ABR2Z4C6_9CHLO</name>
<dbReference type="InterPro" id="IPR009316">
    <property type="entry name" value="COG2"/>
</dbReference>
<keyword evidence="5" id="KW-0653">Protein transport</keyword>
<evidence type="ECO:0000256" key="3">
    <source>
        <dbReference type="ARBA" id="ARBA00020977"/>
    </source>
</evidence>
<dbReference type="EMBL" id="JALJOT010000001">
    <property type="protein sequence ID" value="KAK9918646.1"/>
    <property type="molecule type" value="Genomic_DNA"/>
</dbReference>
<dbReference type="PANTHER" id="PTHR12961">
    <property type="entry name" value="CONSERVED OLIGOMERIC GOLGI COMPLEX COMPONENT 2"/>
    <property type="match status" value="1"/>
</dbReference>
<keyword evidence="4" id="KW-0813">Transport</keyword>
<reference evidence="11 12" key="1">
    <citation type="journal article" date="2024" name="Nat. Commun.">
        <title>Phylogenomics reveals the evolutionary origins of lichenization in chlorophyte algae.</title>
        <authorList>
            <person name="Puginier C."/>
            <person name="Libourel C."/>
            <person name="Otte J."/>
            <person name="Skaloud P."/>
            <person name="Haon M."/>
            <person name="Grisel S."/>
            <person name="Petersen M."/>
            <person name="Berrin J.G."/>
            <person name="Delaux P.M."/>
            <person name="Dal Grande F."/>
            <person name="Keller J."/>
        </authorList>
    </citation>
    <scope>NUCLEOTIDE SEQUENCE [LARGE SCALE GENOMIC DNA]</scope>
    <source>
        <strain evidence="11 12">SAG 216-7</strain>
    </source>
</reference>
<dbReference type="InterPro" id="IPR024602">
    <property type="entry name" value="COG_su2_N"/>
</dbReference>
<comment type="caution">
    <text evidence="11">The sequence shown here is derived from an EMBL/GenBank/DDBJ whole genome shotgun (WGS) entry which is preliminary data.</text>
</comment>
<evidence type="ECO:0000256" key="5">
    <source>
        <dbReference type="ARBA" id="ARBA00022927"/>
    </source>
</evidence>
<evidence type="ECO:0000256" key="2">
    <source>
        <dbReference type="ARBA" id="ARBA00007603"/>
    </source>
</evidence>
<evidence type="ECO:0000256" key="4">
    <source>
        <dbReference type="ARBA" id="ARBA00022448"/>
    </source>
</evidence>
<accession>A0ABR2Z4C6</accession>
<proteinExistence type="inferred from homology"/>
<protein>
    <recommendedName>
        <fullName evidence="3">Conserved oligomeric Golgi complex subunit 2</fullName>
    </recommendedName>
    <alternativeName>
        <fullName evidence="8">Component of oligomeric Golgi complex 2</fullName>
    </alternativeName>
</protein>
<feature type="domain" description="Conserved oligomeric Golgi complex subunit 2 N-terminal" evidence="9">
    <location>
        <begin position="28"/>
        <end position="100"/>
    </location>
</feature>
<dbReference type="Pfam" id="PF12022">
    <property type="entry name" value="COG2_C"/>
    <property type="match status" value="1"/>
</dbReference>
<keyword evidence="12" id="KW-1185">Reference proteome</keyword>
<evidence type="ECO:0000313" key="11">
    <source>
        <dbReference type="EMBL" id="KAK9918646.1"/>
    </source>
</evidence>
<dbReference type="Proteomes" id="UP001491310">
    <property type="component" value="Unassembled WGS sequence"/>
</dbReference>
<organism evidence="11 12">
    <name type="scientific">Coccomyxa subellipsoidea</name>
    <dbReference type="NCBI Taxonomy" id="248742"/>
    <lineage>
        <taxon>Eukaryota</taxon>
        <taxon>Viridiplantae</taxon>
        <taxon>Chlorophyta</taxon>
        <taxon>core chlorophytes</taxon>
        <taxon>Trebouxiophyceae</taxon>
        <taxon>Trebouxiophyceae incertae sedis</taxon>
        <taxon>Coccomyxaceae</taxon>
        <taxon>Coccomyxa</taxon>
    </lineage>
</organism>
<dbReference type="InterPro" id="IPR024603">
    <property type="entry name" value="COG_complex_COG2_C"/>
</dbReference>
<comment type="subcellular location">
    <subcellularLocation>
        <location evidence="1">Golgi apparatus membrane</location>
        <topology evidence="1">Peripheral membrane protein</topology>
    </subcellularLocation>
</comment>
<dbReference type="PANTHER" id="PTHR12961:SF0">
    <property type="entry name" value="CONSERVED OLIGOMERIC GOLGI COMPLEX SUBUNIT 2"/>
    <property type="match status" value="1"/>
</dbReference>
<evidence type="ECO:0000256" key="1">
    <source>
        <dbReference type="ARBA" id="ARBA00004395"/>
    </source>
</evidence>
<sequence length="750" mass="80579">MAVASRMASMDSLKAANSAHHDDNPPHWFNPERFVESNFDAEGYVADLRRYVPLEALSAELKAHLQVLRNRLVEVINEHYGDFVSLSSKLVNVDSAVIRMQKPLLEIKDKLLAVRGEVTAALDALKDGLERRQGVASAKALLELMQDTAHVMSKVEKLLAEIQAMEGQSPEKPGGRHRSSLDARVRMFERLASEVARLNFYAVRGKELAFVEQLEPRMGAAAHRLQELLSEALAQALREGNAPARAHCLQAFSAVGDAASAEQIVRKVLGAPLVENCISAVQAHNSSAPASGSSDSYTQVLERLAVAIKEQVGPVLADALNDQAGLHTFNFLANSVLQEADAQLAAAFPGAFSVGVPEKFVSNYQAAQAFLGRLEGLCRDRRALEALRDSDAYTAFQGRWKLSVYYGLRFQNIAGGFDAAVSAPALEPASAAFDLPNPLGLHLRPTLALHHSLNRCIAEDVWLQPLADKFVRLTLQLLARFAAWLSAGMEGRSGAVAAAVPEDSEPAQPSGMARGTWAMGAKADVLCAVRADADVLLQWVDADYLGQLTQLMPFLPAEALEGVRSALQEGTSAVTAQAAAVVQAVIEELAEHCAGVLKQLRGITATYRMTTRPAPTKASHYVAGILSGLRSFLDGDAAGRLSPDARTEIAQGVISGVTQRFATQAGDLLENLRKTESSLKRLKKSRAGDASADGPGALSDADKVNVQLFLDAQEYGAHIKKFGVEPTGLPAYVELWNAVAPPEHKNAVHT</sequence>
<evidence type="ECO:0000256" key="6">
    <source>
        <dbReference type="ARBA" id="ARBA00023034"/>
    </source>
</evidence>
<evidence type="ECO:0000259" key="10">
    <source>
        <dbReference type="Pfam" id="PF12022"/>
    </source>
</evidence>
<evidence type="ECO:0000313" key="12">
    <source>
        <dbReference type="Proteomes" id="UP001491310"/>
    </source>
</evidence>